<comment type="caution">
    <text evidence="3">The sequence shown here is derived from an EMBL/GenBank/DDBJ whole genome shotgun (WGS) entry which is preliminary data.</text>
</comment>
<dbReference type="SUPFAM" id="SSF56281">
    <property type="entry name" value="Metallo-hydrolase/oxidoreductase"/>
    <property type="match status" value="1"/>
</dbReference>
<reference evidence="4" key="1">
    <citation type="journal article" date="2019" name="Int. J. Syst. Evol. Microbiol.">
        <title>The Global Catalogue of Microorganisms (GCM) 10K type strain sequencing project: providing services to taxonomists for standard genome sequencing and annotation.</title>
        <authorList>
            <consortium name="The Broad Institute Genomics Platform"/>
            <consortium name="The Broad Institute Genome Sequencing Center for Infectious Disease"/>
            <person name="Wu L."/>
            <person name="Ma J."/>
        </authorList>
    </citation>
    <scope>NUCLEOTIDE SEQUENCE [LARGE SCALE GENOMIC DNA]</scope>
    <source>
        <strain evidence="4">NBRC 105857</strain>
    </source>
</reference>
<name>A0ABQ5YKK8_9BURK</name>
<dbReference type="InterPro" id="IPR044094">
    <property type="entry name" value="AtsA-like_MBL-fold"/>
</dbReference>
<dbReference type="RefSeq" id="WP_284279369.1">
    <property type="nucleotide sequence ID" value="NZ_BSOJ01000002.1"/>
</dbReference>
<dbReference type="PANTHER" id="PTHR46018">
    <property type="entry name" value="ZINC PHOSPHODIESTERASE ELAC PROTEIN 1"/>
    <property type="match status" value="1"/>
</dbReference>
<evidence type="ECO:0000313" key="4">
    <source>
        <dbReference type="Proteomes" id="UP001156664"/>
    </source>
</evidence>
<protein>
    <submittedName>
        <fullName evidence="3">Ribonuclease Z</fullName>
    </submittedName>
</protein>
<dbReference type="EMBL" id="BSOJ01000002">
    <property type="protein sequence ID" value="GLR25070.1"/>
    <property type="molecule type" value="Genomic_DNA"/>
</dbReference>
<evidence type="ECO:0000256" key="1">
    <source>
        <dbReference type="ARBA" id="ARBA00022801"/>
    </source>
</evidence>
<dbReference type="SMART" id="SM00849">
    <property type="entry name" value="Lactamase_B"/>
    <property type="match status" value="1"/>
</dbReference>
<dbReference type="InterPro" id="IPR036866">
    <property type="entry name" value="RibonucZ/Hydroxyglut_hydro"/>
</dbReference>
<dbReference type="CDD" id="cd07719">
    <property type="entry name" value="arylsulfatase_AtsA-like_MBL-fold"/>
    <property type="match status" value="1"/>
</dbReference>
<evidence type="ECO:0000313" key="3">
    <source>
        <dbReference type="EMBL" id="GLR25070.1"/>
    </source>
</evidence>
<dbReference type="Proteomes" id="UP001156664">
    <property type="component" value="Unassembled WGS sequence"/>
</dbReference>
<organism evidence="3 4">
    <name type="scientific">Limnobacter litoralis</name>
    <dbReference type="NCBI Taxonomy" id="481366"/>
    <lineage>
        <taxon>Bacteria</taxon>
        <taxon>Pseudomonadati</taxon>
        <taxon>Pseudomonadota</taxon>
        <taxon>Betaproteobacteria</taxon>
        <taxon>Burkholderiales</taxon>
        <taxon>Burkholderiaceae</taxon>
        <taxon>Limnobacter</taxon>
    </lineage>
</organism>
<dbReference type="PANTHER" id="PTHR46018:SF2">
    <property type="entry name" value="ZINC PHOSPHODIESTERASE ELAC PROTEIN 1"/>
    <property type="match status" value="1"/>
</dbReference>
<proteinExistence type="predicted"/>
<dbReference type="Gene3D" id="3.60.15.10">
    <property type="entry name" value="Ribonuclease Z/Hydroxyacylglutathione hydrolase-like"/>
    <property type="match status" value="1"/>
</dbReference>
<dbReference type="InterPro" id="IPR001279">
    <property type="entry name" value="Metallo-B-lactamas"/>
</dbReference>
<gene>
    <name evidence="3" type="ORF">GCM10007875_01570</name>
</gene>
<keyword evidence="1" id="KW-0378">Hydrolase</keyword>
<dbReference type="Pfam" id="PF12706">
    <property type="entry name" value="Lactamase_B_2"/>
    <property type="match status" value="1"/>
</dbReference>
<feature type="domain" description="Metallo-beta-lactamase" evidence="2">
    <location>
        <begin position="68"/>
        <end position="284"/>
    </location>
</feature>
<sequence length="358" mass="38653">MKKKWVGGIIATVILVSAGLYAARIPIAMSVAEKIAMRRLTSSDINLPDGLHVGLCGTGSPMPDPDRSGPCTVVIAGKQLFLFDAGTGSNKMLARMGLGVGALNGVFLTHFHSDHLDGLGEIMMNRWAQQRSGKPLTLYGPQGLKTVYDGFEEAYKLDTGYRIAHHGTTVMVPDLQGARLHEFQVNGDAAISVLREPDLEIDAFAVDHGPVKPAVGYRIRYKGRSVVISGDTAATPQITLNSKNVDLLIHEALCPELVNDLGNWAGQANRPKIQKIMHDILGYHTSPEQVAAEAQEAKVRAVVFTHIIPPIPAAPLREIFMGKAKSIFHGDMRIGSDGDLISLPPNSDRIEYSNILGN</sequence>
<accession>A0ABQ5YKK8</accession>
<keyword evidence="4" id="KW-1185">Reference proteome</keyword>
<evidence type="ECO:0000259" key="2">
    <source>
        <dbReference type="SMART" id="SM00849"/>
    </source>
</evidence>